<evidence type="ECO:0000313" key="4">
    <source>
        <dbReference type="Proteomes" id="UP000622797"/>
    </source>
</evidence>
<gene>
    <name evidence="3" type="ORF">FSARC_4133</name>
</gene>
<organism evidence="3 4">
    <name type="scientific">Fusarium sarcochroum</name>
    <dbReference type="NCBI Taxonomy" id="1208366"/>
    <lineage>
        <taxon>Eukaryota</taxon>
        <taxon>Fungi</taxon>
        <taxon>Dikarya</taxon>
        <taxon>Ascomycota</taxon>
        <taxon>Pezizomycotina</taxon>
        <taxon>Sordariomycetes</taxon>
        <taxon>Hypocreomycetidae</taxon>
        <taxon>Hypocreales</taxon>
        <taxon>Nectriaceae</taxon>
        <taxon>Fusarium</taxon>
        <taxon>Fusarium lateritium species complex</taxon>
    </lineage>
</organism>
<sequence>MIQSPKEGSAPKQSPEALSGMFKLTVEAEENEVDDNESIGKDTFVILEATETGSDTSTMTLNVCFPPLIPHEPPPSSSQPNGGAIRETGTSYGVGLIAERDLPRKHNIIENEPPILSCHFKAVGNKYLRKIPTGRQLSLREQGNLQNLVRDYAFNDPQGRWALIFELTSHINHACMSCASAQFTVDPEYPYEITVTLVRDVQKDEEVFIHYNKSVVKNLHGRLHLSQIIHNENENENRDVEHEPTITKRFGQGFKSLLNKIDPRKLFRRAHQDDVMEN</sequence>
<dbReference type="AlphaFoldDB" id="A0A8H4U2D1"/>
<name>A0A8H4U2D1_9HYPO</name>
<dbReference type="InterPro" id="IPR001214">
    <property type="entry name" value="SET_dom"/>
</dbReference>
<dbReference type="Gene3D" id="2.170.270.10">
    <property type="entry name" value="SET domain"/>
    <property type="match status" value="1"/>
</dbReference>
<evidence type="ECO:0000313" key="3">
    <source>
        <dbReference type="EMBL" id="KAF4968488.1"/>
    </source>
</evidence>
<reference evidence="3" key="2">
    <citation type="submission" date="2020-05" db="EMBL/GenBank/DDBJ databases">
        <authorList>
            <person name="Kim H.-S."/>
            <person name="Proctor R.H."/>
            <person name="Brown D.W."/>
        </authorList>
    </citation>
    <scope>NUCLEOTIDE SEQUENCE</scope>
    <source>
        <strain evidence="3">NRRL 20472</strain>
    </source>
</reference>
<keyword evidence="4" id="KW-1185">Reference proteome</keyword>
<dbReference type="SUPFAM" id="SSF82199">
    <property type="entry name" value="SET domain"/>
    <property type="match status" value="1"/>
</dbReference>
<protein>
    <recommendedName>
        <fullName evidence="2">SET domain-containing protein</fullName>
    </recommendedName>
</protein>
<reference evidence="3" key="1">
    <citation type="journal article" date="2020" name="BMC Genomics">
        <title>Correction to: Identification and distribution of gene clusters required for synthesis of sphingolipid metabolism inhibitors in diverse species of the filamentous fungus Fusarium.</title>
        <authorList>
            <person name="Kim H.S."/>
            <person name="Lohmar J.M."/>
            <person name="Busman M."/>
            <person name="Brown D.W."/>
            <person name="Naumann T.A."/>
            <person name="Divon H.H."/>
            <person name="Lysoe E."/>
            <person name="Uhlig S."/>
            <person name="Proctor R.H."/>
        </authorList>
    </citation>
    <scope>NUCLEOTIDE SEQUENCE</scope>
    <source>
        <strain evidence="3">NRRL 20472</strain>
    </source>
</reference>
<feature type="domain" description="SET" evidence="2">
    <location>
        <begin position="81"/>
        <end position="212"/>
    </location>
</feature>
<dbReference type="OrthoDB" id="265717at2759"/>
<accession>A0A8H4U2D1</accession>
<feature type="region of interest" description="Disordered" evidence="1">
    <location>
        <begin position="69"/>
        <end position="89"/>
    </location>
</feature>
<dbReference type="Proteomes" id="UP000622797">
    <property type="component" value="Unassembled WGS sequence"/>
</dbReference>
<comment type="caution">
    <text evidence="3">The sequence shown here is derived from an EMBL/GenBank/DDBJ whole genome shotgun (WGS) entry which is preliminary data.</text>
</comment>
<dbReference type="InterPro" id="IPR046341">
    <property type="entry name" value="SET_dom_sf"/>
</dbReference>
<evidence type="ECO:0000256" key="1">
    <source>
        <dbReference type="SAM" id="MobiDB-lite"/>
    </source>
</evidence>
<dbReference type="Pfam" id="PF00856">
    <property type="entry name" value="SET"/>
    <property type="match status" value="1"/>
</dbReference>
<dbReference type="EMBL" id="JABEXW010000198">
    <property type="protein sequence ID" value="KAF4968488.1"/>
    <property type="molecule type" value="Genomic_DNA"/>
</dbReference>
<dbReference type="PROSITE" id="PS50280">
    <property type="entry name" value="SET"/>
    <property type="match status" value="1"/>
</dbReference>
<evidence type="ECO:0000259" key="2">
    <source>
        <dbReference type="PROSITE" id="PS50280"/>
    </source>
</evidence>
<proteinExistence type="predicted"/>